<accession>A0ABT5N3C4</accession>
<dbReference type="NCBIfam" id="NF004595">
    <property type="entry name" value="PRK05932.1-2"/>
    <property type="match status" value="1"/>
</dbReference>
<evidence type="ECO:0000259" key="12">
    <source>
        <dbReference type="Pfam" id="PF04963"/>
    </source>
</evidence>
<evidence type="ECO:0000256" key="6">
    <source>
        <dbReference type="ARBA" id="ARBA00023082"/>
    </source>
</evidence>
<feature type="domain" description="RNA polymerase sigma factor 54 core-binding" evidence="12">
    <location>
        <begin position="147"/>
        <end position="355"/>
    </location>
</feature>
<dbReference type="RefSeq" id="WP_273953410.1">
    <property type="nucleotide sequence ID" value="NZ_JAQSIP010000011.1"/>
</dbReference>
<dbReference type="NCBIfam" id="TIGR02395">
    <property type="entry name" value="rpoN_sigma"/>
    <property type="match status" value="1"/>
</dbReference>
<evidence type="ECO:0000313" key="13">
    <source>
        <dbReference type="EMBL" id="MDD0840620.1"/>
    </source>
</evidence>
<dbReference type="Gene3D" id="1.10.10.60">
    <property type="entry name" value="Homeodomain-like"/>
    <property type="match status" value="1"/>
</dbReference>
<organism evidence="13 14">
    <name type="scientific">Curvibacter cyanobacteriorum</name>
    <dbReference type="NCBI Taxonomy" id="3026422"/>
    <lineage>
        <taxon>Bacteria</taxon>
        <taxon>Pseudomonadati</taxon>
        <taxon>Pseudomonadota</taxon>
        <taxon>Betaproteobacteria</taxon>
        <taxon>Burkholderiales</taxon>
        <taxon>Comamonadaceae</taxon>
        <taxon>Curvibacter</taxon>
    </lineage>
</organism>
<keyword evidence="3 9" id="KW-0808">Transferase</keyword>
<keyword evidence="4 9" id="KW-0548">Nucleotidyltransferase</keyword>
<dbReference type="Gene3D" id="1.10.10.1330">
    <property type="entry name" value="RNA polymerase sigma-54 factor, core-binding domain"/>
    <property type="match status" value="1"/>
</dbReference>
<dbReference type="PANTHER" id="PTHR32248:SF4">
    <property type="entry name" value="RNA POLYMERASE SIGMA-54 FACTOR"/>
    <property type="match status" value="1"/>
</dbReference>
<evidence type="ECO:0000256" key="4">
    <source>
        <dbReference type="ARBA" id="ARBA00022695"/>
    </source>
</evidence>
<feature type="domain" description="RNA polymerase sigma factor 54 DNA-binding" evidence="11">
    <location>
        <begin position="369"/>
        <end position="525"/>
    </location>
</feature>
<keyword evidence="8 9" id="KW-0804">Transcription</keyword>
<evidence type="ECO:0000256" key="9">
    <source>
        <dbReference type="PIRNR" id="PIRNR000774"/>
    </source>
</evidence>
<keyword evidence="5 9" id="KW-0805">Transcription regulation</keyword>
<evidence type="ECO:0000256" key="1">
    <source>
        <dbReference type="ARBA" id="ARBA00008798"/>
    </source>
</evidence>
<dbReference type="PRINTS" id="PR00045">
    <property type="entry name" value="SIGMA54FCT"/>
</dbReference>
<comment type="function">
    <text evidence="9">Sigma factors are initiation factors that promote the attachment of RNA polymerase to specific initiation sites and are then released.</text>
</comment>
<keyword evidence="14" id="KW-1185">Reference proteome</keyword>
<evidence type="ECO:0000256" key="3">
    <source>
        <dbReference type="ARBA" id="ARBA00022679"/>
    </source>
</evidence>
<evidence type="ECO:0000256" key="5">
    <source>
        <dbReference type="ARBA" id="ARBA00023015"/>
    </source>
</evidence>
<dbReference type="Pfam" id="PF00309">
    <property type="entry name" value="Sigma54_AID"/>
    <property type="match status" value="1"/>
</dbReference>
<dbReference type="InterPro" id="IPR007634">
    <property type="entry name" value="RNA_pol_sigma_54_DNA-bd"/>
</dbReference>
<keyword evidence="2 9" id="KW-0240">DNA-directed RNA polymerase</keyword>
<dbReference type="PROSITE" id="PS50044">
    <property type="entry name" value="SIGMA54_3"/>
    <property type="match status" value="1"/>
</dbReference>
<dbReference type="InterPro" id="IPR038709">
    <property type="entry name" value="RpoN_core-bd_sf"/>
</dbReference>
<keyword evidence="6 9" id="KW-0731">Sigma factor</keyword>
<evidence type="ECO:0000256" key="10">
    <source>
        <dbReference type="SAM" id="MobiDB-lite"/>
    </source>
</evidence>
<feature type="region of interest" description="Disordered" evidence="10">
    <location>
        <begin position="58"/>
        <end position="143"/>
    </location>
</feature>
<dbReference type="Pfam" id="PF04963">
    <property type="entry name" value="Sigma54_CBD"/>
    <property type="match status" value="1"/>
</dbReference>
<gene>
    <name evidence="13" type="ORF">PSQ40_18730</name>
</gene>
<feature type="compositionally biased region" description="Low complexity" evidence="10">
    <location>
        <begin position="85"/>
        <end position="104"/>
    </location>
</feature>
<evidence type="ECO:0000259" key="11">
    <source>
        <dbReference type="Pfam" id="PF04552"/>
    </source>
</evidence>
<dbReference type="Proteomes" id="UP001528673">
    <property type="component" value="Unassembled WGS sequence"/>
</dbReference>
<dbReference type="PIRSF" id="PIRSF000774">
    <property type="entry name" value="RpoN"/>
    <property type="match status" value="1"/>
</dbReference>
<sequence>MKQGLSLRVSQHLALTPQLQQSIRLLQLSTLELSQEVEQMLDENPFLELSSDEAAREEFGLAQADVPARDDDAGFDEPSASVVKDSAALSDSPASAEADAPASSGDDEPSWDGDGQVDLAPDDSEWGSDAPPSRNNLGDDGDVDATELARSQESLQQFLHRQALALRLSAEDAAALRFLIESLNDDGYLEETLDELARGLAGDDEEQVEELVHHFTVALRLLQTLEPVGVGARDLRECLSLQLRQLQHDEGGIDDIGPEILEVALKLCTQPLELVARRDVKRLQQLCGESDERIRLALTLLTRLEPKPGRRFVDVERNIIVPDVIVTKVGRGPQVRFRVQLNTEVMPRLKVHDIYASALRAHKGEGHAALQQRLQEARWFIKNIQQRFDTILRVSNAIVERQKNFFVHGELAMRPLVLREIADELGLHESTISRVTTAKYMGTPFGTFELKYFFGSALGTETGGNASSTAVRALIKQFVASESSKKPLSDNQISEMLKEQGIECARRTVAKYREALRIAPANLRKAL</sequence>
<dbReference type="NCBIfam" id="NF009118">
    <property type="entry name" value="PRK12469.1"/>
    <property type="match status" value="1"/>
</dbReference>
<name>A0ABT5N3C4_9BURK</name>
<evidence type="ECO:0000313" key="14">
    <source>
        <dbReference type="Proteomes" id="UP001528673"/>
    </source>
</evidence>
<dbReference type="PANTHER" id="PTHR32248">
    <property type="entry name" value="RNA POLYMERASE SIGMA-54 FACTOR"/>
    <property type="match status" value="1"/>
</dbReference>
<dbReference type="InterPro" id="IPR007046">
    <property type="entry name" value="RNA_pol_sigma_54_core-bd"/>
</dbReference>
<dbReference type="GO" id="GO:0003899">
    <property type="term" value="F:DNA-directed RNA polymerase activity"/>
    <property type="evidence" value="ECO:0007669"/>
    <property type="project" value="UniProtKB-EC"/>
</dbReference>
<evidence type="ECO:0000256" key="7">
    <source>
        <dbReference type="ARBA" id="ARBA00023125"/>
    </source>
</evidence>
<evidence type="ECO:0000256" key="2">
    <source>
        <dbReference type="ARBA" id="ARBA00022478"/>
    </source>
</evidence>
<comment type="similarity">
    <text evidence="1 9">Belongs to the sigma-54 factor family.</text>
</comment>
<dbReference type="InterPro" id="IPR000394">
    <property type="entry name" value="RNA_pol_sigma_54"/>
</dbReference>
<dbReference type="PROSITE" id="PS00717">
    <property type="entry name" value="SIGMA54_1"/>
    <property type="match status" value="1"/>
</dbReference>
<proteinExistence type="inferred from homology"/>
<reference evidence="13 14" key="1">
    <citation type="submission" date="2023-02" db="EMBL/GenBank/DDBJ databases">
        <title>Bacterial whole genomic sequence of Curvibacter sp. HBC61.</title>
        <authorList>
            <person name="Le V."/>
            <person name="Ko S.-R."/>
            <person name="Ahn C.-Y."/>
            <person name="Oh H.-M."/>
        </authorList>
    </citation>
    <scope>NUCLEOTIDE SEQUENCE [LARGE SCALE GENOMIC DNA]</scope>
    <source>
        <strain evidence="13 14">HBC61</strain>
    </source>
</reference>
<dbReference type="PROSITE" id="PS00718">
    <property type="entry name" value="SIGMA54_2"/>
    <property type="match status" value="1"/>
</dbReference>
<dbReference type="Pfam" id="PF04552">
    <property type="entry name" value="Sigma54_DBD"/>
    <property type="match status" value="1"/>
</dbReference>
<protein>
    <recommendedName>
        <fullName evidence="9">RNA polymerase sigma-54 factor</fullName>
    </recommendedName>
</protein>
<keyword evidence="7 9" id="KW-0238">DNA-binding</keyword>
<evidence type="ECO:0000256" key="8">
    <source>
        <dbReference type="ARBA" id="ARBA00023163"/>
    </source>
</evidence>
<dbReference type="EMBL" id="JAQSIP010000011">
    <property type="protein sequence ID" value="MDD0840620.1"/>
    <property type="molecule type" value="Genomic_DNA"/>
</dbReference>
<comment type="caution">
    <text evidence="13">The sequence shown here is derived from an EMBL/GenBank/DDBJ whole genome shotgun (WGS) entry which is preliminary data.</text>
</comment>